<dbReference type="CDD" id="cd06583">
    <property type="entry name" value="PGRP"/>
    <property type="match status" value="1"/>
</dbReference>
<dbReference type="OrthoDB" id="9794842at2"/>
<evidence type="ECO:0000256" key="2">
    <source>
        <dbReference type="ARBA" id="ARBA00011901"/>
    </source>
</evidence>
<name>A0A2T0X6K2_9RHOB</name>
<dbReference type="PANTHER" id="PTHR30417">
    <property type="entry name" value="N-ACETYLMURAMOYL-L-ALANINE AMIDASE AMID"/>
    <property type="match status" value="1"/>
</dbReference>
<evidence type="ECO:0000256" key="3">
    <source>
        <dbReference type="ARBA" id="ARBA00022801"/>
    </source>
</evidence>
<dbReference type="Proteomes" id="UP000238801">
    <property type="component" value="Unassembled WGS sequence"/>
</dbReference>
<dbReference type="GO" id="GO:0009253">
    <property type="term" value="P:peptidoglycan catabolic process"/>
    <property type="evidence" value="ECO:0007669"/>
    <property type="project" value="InterPro"/>
</dbReference>
<dbReference type="SUPFAM" id="SSF55846">
    <property type="entry name" value="N-acetylmuramoyl-L-alanine amidase-like"/>
    <property type="match status" value="1"/>
</dbReference>
<keyword evidence="4" id="KW-0961">Cell wall biogenesis/degradation</keyword>
<evidence type="ECO:0000256" key="1">
    <source>
        <dbReference type="ARBA" id="ARBA00001561"/>
    </source>
</evidence>
<dbReference type="GO" id="GO:0008745">
    <property type="term" value="F:N-acetylmuramoyl-L-alanine amidase activity"/>
    <property type="evidence" value="ECO:0007669"/>
    <property type="project" value="UniProtKB-EC"/>
</dbReference>
<dbReference type="EMBL" id="PVTT01000001">
    <property type="protein sequence ID" value="PRY94553.1"/>
    <property type="molecule type" value="Genomic_DNA"/>
</dbReference>
<dbReference type="SMART" id="SM00644">
    <property type="entry name" value="Ami_2"/>
    <property type="match status" value="1"/>
</dbReference>
<organism evidence="6 7">
    <name type="scientific">Hasllibacter halocynthiae</name>
    <dbReference type="NCBI Taxonomy" id="595589"/>
    <lineage>
        <taxon>Bacteria</taxon>
        <taxon>Pseudomonadati</taxon>
        <taxon>Pseudomonadota</taxon>
        <taxon>Alphaproteobacteria</taxon>
        <taxon>Rhodobacterales</taxon>
        <taxon>Roseobacteraceae</taxon>
        <taxon>Hasllibacter</taxon>
    </lineage>
</organism>
<keyword evidence="3" id="KW-0378">Hydrolase</keyword>
<evidence type="ECO:0000259" key="5">
    <source>
        <dbReference type="SMART" id="SM00644"/>
    </source>
</evidence>
<sequence>MAIVHYTAMASAEDAARRLSDPEAQVSCHWLIGADGGIWRLVDEGRRAWHAGLGRWGGVADVNSNSVGIELDHPGTGPFPDAQITALERLLAGIVRRHPLIAPERVLGHSDVAIGRKIDPGPCFPWRRLALAGLSVWPEGAGLSDPAGFHADLDWIGYDWHSAPEARLAAFRMRFRPGHDGPLDAVDAGIARAVAERWPNRSRVTRVDAAAAGA</sequence>
<evidence type="ECO:0000313" key="7">
    <source>
        <dbReference type="Proteomes" id="UP000238801"/>
    </source>
</evidence>
<comment type="caution">
    <text evidence="6">The sequence shown here is derived from an EMBL/GenBank/DDBJ whole genome shotgun (WGS) entry which is preliminary data.</text>
</comment>
<dbReference type="InterPro" id="IPR002502">
    <property type="entry name" value="Amidase_domain"/>
</dbReference>
<keyword evidence="7" id="KW-1185">Reference proteome</keyword>
<proteinExistence type="predicted"/>
<feature type="domain" description="N-acetylmuramoyl-L-alanine amidase" evidence="5">
    <location>
        <begin position="1"/>
        <end position="121"/>
    </location>
</feature>
<dbReference type="InterPro" id="IPR036505">
    <property type="entry name" value="Amidase/PGRP_sf"/>
</dbReference>
<reference evidence="6 7" key="1">
    <citation type="submission" date="2018-03" db="EMBL/GenBank/DDBJ databases">
        <title>Genomic Encyclopedia of Archaeal and Bacterial Type Strains, Phase II (KMG-II): from individual species to whole genera.</title>
        <authorList>
            <person name="Goeker M."/>
        </authorList>
    </citation>
    <scope>NUCLEOTIDE SEQUENCE [LARGE SCALE GENOMIC DNA]</scope>
    <source>
        <strain evidence="6 7">DSM 29318</strain>
    </source>
</reference>
<dbReference type="GO" id="GO:0019867">
    <property type="term" value="C:outer membrane"/>
    <property type="evidence" value="ECO:0007669"/>
    <property type="project" value="TreeGrafter"/>
</dbReference>
<evidence type="ECO:0000256" key="4">
    <source>
        <dbReference type="ARBA" id="ARBA00023316"/>
    </source>
</evidence>
<accession>A0A2T0X6K2</accession>
<evidence type="ECO:0000313" key="6">
    <source>
        <dbReference type="EMBL" id="PRY94553.1"/>
    </source>
</evidence>
<comment type="catalytic activity">
    <reaction evidence="1">
        <text>Hydrolyzes the link between N-acetylmuramoyl residues and L-amino acid residues in certain cell-wall glycopeptides.</text>
        <dbReference type="EC" id="3.5.1.28"/>
    </reaction>
</comment>
<dbReference type="Gene3D" id="3.40.80.10">
    <property type="entry name" value="Peptidoglycan recognition protein-like"/>
    <property type="match status" value="1"/>
</dbReference>
<dbReference type="Pfam" id="PF01510">
    <property type="entry name" value="Amidase_2"/>
    <property type="match status" value="1"/>
</dbReference>
<dbReference type="GO" id="GO:0009254">
    <property type="term" value="P:peptidoglycan turnover"/>
    <property type="evidence" value="ECO:0007669"/>
    <property type="project" value="TreeGrafter"/>
</dbReference>
<dbReference type="InterPro" id="IPR051206">
    <property type="entry name" value="NAMLAA_amidase_2"/>
</dbReference>
<gene>
    <name evidence="6" type="ORF">BCF33_0144</name>
</gene>
<dbReference type="EC" id="3.5.1.28" evidence="2"/>
<protein>
    <recommendedName>
        <fullName evidence="2">N-acetylmuramoyl-L-alanine amidase</fullName>
        <ecNumber evidence="2">3.5.1.28</ecNumber>
    </recommendedName>
</protein>
<dbReference type="GO" id="GO:0071555">
    <property type="term" value="P:cell wall organization"/>
    <property type="evidence" value="ECO:0007669"/>
    <property type="project" value="UniProtKB-KW"/>
</dbReference>
<dbReference type="AlphaFoldDB" id="A0A2T0X6K2"/>
<dbReference type="PANTHER" id="PTHR30417:SF1">
    <property type="entry name" value="N-ACETYLMURAMOYL-L-ALANINE AMIDASE AMID"/>
    <property type="match status" value="1"/>
</dbReference>